<organism evidence="1 2">
    <name type="scientific">Rhizobium daejeonense</name>
    <dbReference type="NCBI Taxonomy" id="240521"/>
    <lineage>
        <taxon>Bacteria</taxon>
        <taxon>Pseudomonadati</taxon>
        <taxon>Pseudomonadota</taxon>
        <taxon>Alphaproteobacteria</taxon>
        <taxon>Hyphomicrobiales</taxon>
        <taxon>Rhizobiaceae</taxon>
        <taxon>Rhizobium/Agrobacterium group</taxon>
        <taxon>Rhizobium</taxon>
    </lineage>
</organism>
<dbReference type="Gene3D" id="3.30.2310.20">
    <property type="entry name" value="RelE-like"/>
    <property type="match status" value="1"/>
</dbReference>
<comment type="caution">
    <text evidence="1">The sequence shown here is derived from an EMBL/GenBank/DDBJ whole genome shotgun (WGS) entry which is preliminary data.</text>
</comment>
<evidence type="ECO:0000313" key="2">
    <source>
        <dbReference type="Proteomes" id="UP000477849"/>
    </source>
</evidence>
<keyword evidence="2" id="KW-1185">Reference proteome</keyword>
<dbReference type="InterPro" id="IPR007711">
    <property type="entry name" value="HigB-1"/>
</dbReference>
<dbReference type="RefSeq" id="WP_163902184.1">
    <property type="nucleotide sequence ID" value="NZ_CP048427.1"/>
</dbReference>
<accession>A0A6M1RV55</accession>
<dbReference type="Proteomes" id="UP000477849">
    <property type="component" value="Unassembled WGS sequence"/>
</dbReference>
<dbReference type="InterPro" id="IPR035093">
    <property type="entry name" value="RelE/ParE_toxin_dom_sf"/>
</dbReference>
<protein>
    <submittedName>
        <fullName evidence="1">System killer suppression protein</fullName>
    </submittedName>
</protein>
<dbReference type="EMBL" id="JAAKZH010000005">
    <property type="protein sequence ID" value="NGO65332.1"/>
    <property type="molecule type" value="Genomic_DNA"/>
</dbReference>
<proteinExistence type="predicted"/>
<dbReference type="SUPFAM" id="SSF143011">
    <property type="entry name" value="RelE-like"/>
    <property type="match status" value="1"/>
</dbReference>
<evidence type="ECO:0000313" key="1">
    <source>
        <dbReference type="EMBL" id="NGO65332.1"/>
    </source>
</evidence>
<dbReference type="Pfam" id="PF05015">
    <property type="entry name" value="HigB-like_toxin"/>
    <property type="match status" value="1"/>
</dbReference>
<gene>
    <name evidence="1" type="ORF">G6N76_16805</name>
</gene>
<sequence length="110" mass="12381">MNIDFANGKLRRQLESDRELKKAYGDRAGRLKMRLAVLDQASNLSEVPTDPPDRCHQLDGEWAGCFAVAITGNWRLIFEPDHDPVPIRDDGGIDRAAVVAIRIRAIVDYH</sequence>
<reference evidence="1 2" key="1">
    <citation type="submission" date="2020-02" db="EMBL/GenBank/DDBJ databases">
        <title>Genome sequence of the type strain CCBAU10050 of Rhizobium daejeonense.</title>
        <authorList>
            <person name="Gao J."/>
            <person name="Sun J."/>
        </authorList>
    </citation>
    <scope>NUCLEOTIDE SEQUENCE [LARGE SCALE GENOMIC DNA]</scope>
    <source>
        <strain evidence="1 2">CCBAU10050</strain>
    </source>
</reference>
<name>A0A6M1RV55_9HYPH</name>
<dbReference type="AlphaFoldDB" id="A0A6M1RV55"/>